<reference evidence="1" key="1">
    <citation type="submission" date="2022-11" db="EMBL/GenBank/DDBJ databases">
        <authorList>
            <person name="Petersen C."/>
        </authorList>
    </citation>
    <scope>NUCLEOTIDE SEQUENCE</scope>
    <source>
        <strain evidence="1">IBT 34128</strain>
    </source>
</reference>
<evidence type="ECO:0000313" key="2">
    <source>
        <dbReference type="Proteomes" id="UP001141434"/>
    </source>
</evidence>
<dbReference type="OrthoDB" id="4851849at2759"/>
<dbReference type="AlphaFoldDB" id="A0A9W9GAW5"/>
<sequence length="477" mass="54406">MAQTTQIPATTCAEYIALNSFFHQAPAPVVRNTSNRLSNDQEYILPFSKELGLTEVLAFIAKTKDGWDYIPAVCVKQNPSGTALDVILAINKRTYSDGDDILRNLKVNFEQVFQILHDSEYDKPDLQGRVLMSIISMCSPRVLCRLGLDRKATKRPIQDLLREAMFSIQQITDQKLHSENLSLTSTLFISEAKKVIHLVDRWLKHRTLNELNDLVEGIHHLKQTAPRLQELLNMISNNDMSPSSRSSCLNMIRKVSRYREAARKLYRMAKKFPLVRNMKIQLASLPKKAFEGQTHSNQISNLYSCLSKLGLAKRQQDIFLLCRNLKIDKDAALARYEGAQKALLASKIHAEIQIVAFCEIQVQKPFPRVISSSKDACFLCDTFIHVYGRMHTPKTHGRLYPGWRLPSLPGFYALKQIFNERLDERLRRNISLGLAQGKLPVYPTPNESNLLTLSDSSTTIRPFIDTQPKFNHEVLIE</sequence>
<accession>A0A9W9GAW5</accession>
<proteinExistence type="predicted"/>
<keyword evidence="2" id="KW-1185">Reference proteome</keyword>
<organism evidence="1 2">
    <name type="scientific">Penicillium alfredii</name>
    <dbReference type="NCBI Taxonomy" id="1506179"/>
    <lineage>
        <taxon>Eukaryota</taxon>
        <taxon>Fungi</taxon>
        <taxon>Dikarya</taxon>
        <taxon>Ascomycota</taxon>
        <taxon>Pezizomycotina</taxon>
        <taxon>Eurotiomycetes</taxon>
        <taxon>Eurotiomycetidae</taxon>
        <taxon>Eurotiales</taxon>
        <taxon>Aspergillaceae</taxon>
        <taxon>Penicillium</taxon>
    </lineage>
</organism>
<dbReference type="InterPro" id="IPR027796">
    <property type="entry name" value="OTT_1508_deam-like"/>
</dbReference>
<protein>
    <submittedName>
        <fullName evidence="1">Uncharacterized protein</fullName>
    </submittedName>
</protein>
<dbReference type="GeneID" id="81390852"/>
<name>A0A9W9GAW5_9EURO</name>
<reference evidence="1" key="2">
    <citation type="journal article" date="2023" name="IMA Fungus">
        <title>Comparative genomic study of the Penicillium genus elucidates a diverse pangenome and 15 lateral gene transfer events.</title>
        <authorList>
            <person name="Petersen C."/>
            <person name="Sorensen T."/>
            <person name="Nielsen M.R."/>
            <person name="Sondergaard T.E."/>
            <person name="Sorensen J.L."/>
            <person name="Fitzpatrick D.A."/>
            <person name="Frisvad J.C."/>
            <person name="Nielsen K.L."/>
        </authorList>
    </citation>
    <scope>NUCLEOTIDE SEQUENCE</scope>
    <source>
        <strain evidence="1">IBT 34128</strain>
    </source>
</reference>
<dbReference type="Proteomes" id="UP001141434">
    <property type="component" value="Unassembled WGS sequence"/>
</dbReference>
<evidence type="ECO:0000313" key="1">
    <source>
        <dbReference type="EMBL" id="KAJ5115343.1"/>
    </source>
</evidence>
<dbReference type="RefSeq" id="XP_056516534.1">
    <property type="nucleotide sequence ID" value="XM_056651684.1"/>
</dbReference>
<dbReference type="EMBL" id="JAPMSZ010000001">
    <property type="protein sequence ID" value="KAJ5115343.1"/>
    <property type="molecule type" value="Genomic_DNA"/>
</dbReference>
<gene>
    <name evidence="1" type="ORF">NUU61_001102</name>
</gene>
<dbReference type="Pfam" id="PF14441">
    <property type="entry name" value="OTT_1508_deam"/>
    <property type="match status" value="1"/>
</dbReference>
<comment type="caution">
    <text evidence="1">The sequence shown here is derived from an EMBL/GenBank/DDBJ whole genome shotgun (WGS) entry which is preliminary data.</text>
</comment>